<organism evidence="3 4">
    <name type="scientific">Rotaria sordida</name>
    <dbReference type="NCBI Taxonomy" id="392033"/>
    <lineage>
        <taxon>Eukaryota</taxon>
        <taxon>Metazoa</taxon>
        <taxon>Spiralia</taxon>
        <taxon>Gnathifera</taxon>
        <taxon>Rotifera</taxon>
        <taxon>Eurotatoria</taxon>
        <taxon>Bdelloidea</taxon>
        <taxon>Philodinida</taxon>
        <taxon>Philodinidae</taxon>
        <taxon>Rotaria</taxon>
    </lineage>
</organism>
<evidence type="ECO:0000256" key="2">
    <source>
        <dbReference type="ARBA" id="ARBA00038251"/>
    </source>
</evidence>
<accession>A0A815RS17</accession>
<sequence>DWQPEHEGQRERSHQAAYNILALLSIFLSRKQAFHIIADSYEQALRFSFERFQTWFNYGLSLISSGQSYRAYLILKECLRMQPKNLQFPSLFETIPSTGEDGQTLLKQTLYPQQYYLNQHEQRPRFIDLIDEAINYCQQTKELENSPFARSLLLFAIAKLFKA</sequence>
<dbReference type="GO" id="GO:0005886">
    <property type="term" value="C:plasma membrane"/>
    <property type="evidence" value="ECO:0007669"/>
    <property type="project" value="TreeGrafter"/>
</dbReference>
<evidence type="ECO:0000313" key="3">
    <source>
        <dbReference type="EMBL" id="CAF1481592.1"/>
    </source>
</evidence>
<name>A0A815RS17_9BILA</name>
<dbReference type="GO" id="GO:0046854">
    <property type="term" value="P:phosphatidylinositol phosphate biosynthetic process"/>
    <property type="evidence" value="ECO:0007669"/>
    <property type="project" value="TreeGrafter"/>
</dbReference>
<dbReference type="InterPro" id="IPR051722">
    <property type="entry name" value="Endocytosis_PI4K-reg_protein"/>
</dbReference>
<gene>
    <name evidence="3" type="ORF">SEV965_LOCUS35131</name>
</gene>
<protein>
    <submittedName>
        <fullName evidence="3">Uncharacterized protein</fullName>
    </submittedName>
</protein>
<dbReference type="AlphaFoldDB" id="A0A815RS17"/>
<evidence type="ECO:0000313" key="4">
    <source>
        <dbReference type="Proteomes" id="UP000663889"/>
    </source>
</evidence>
<reference evidence="3" key="1">
    <citation type="submission" date="2021-02" db="EMBL/GenBank/DDBJ databases">
        <authorList>
            <person name="Nowell W R."/>
        </authorList>
    </citation>
    <scope>NUCLEOTIDE SEQUENCE</scope>
</reference>
<dbReference type="EMBL" id="CAJNOU010005545">
    <property type="protein sequence ID" value="CAF1481592.1"/>
    <property type="molecule type" value="Genomic_DNA"/>
</dbReference>
<dbReference type="Gene3D" id="1.25.40.10">
    <property type="entry name" value="Tetratricopeptide repeat domain"/>
    <property type="match status" value="1"/>
</dbReference>
<dbReference type="GO" id="GO:0072659">
    <property type="term" value="P:protein localization to plasma membrane"/>
    <property type="evidence" value="ECO:0007669"/>
    <property type="project" value="TreeGrafter"/>
</dbReference>
<proteinExistence type="inferred from homology"/>
<comment type="similarity">
    <text evidence="2">Belongs to the YPP1 family.</text>
</comment>
<comment type="caution">
    <text evidence="3">The sequence shown here is derived from an EMBL/GenBank/DDBJ whole genome shotgun (WGS) entry which is preliminary data.</text>
</comment>
<comment type="function">
    <text evidence="1">Involved in endocytosis.</text>
</comment>
<evidence type="ECO:0000256" key="1">
    <source>
        <dbReference type="ARBA" id="ARBA00002550"/>
    </source>
</evidence>
<dbReference type="SUPFAM" id="SSF48452">
    <property type="entry name" value="TPR-like"/>
    <property type="match status" value="1"/>
</dbReference>
<dbReference type="PANTHER" id="PTHR23083">
    <property type="entry name" value="TETRATRICOPEPTIDE REPEAT PROTEIN, TPR"/>
    <property type="match status" value="1"/>
</dbReference>
<dbReference type="Proteomes" id="UP000663889">
    <property type="component" value="Unassembled WGS sequence"/>
</dbReference>
<feature type="non-terminal residue" evidence="3">
    <location>
        <position position="163"/>
    </location>
</feature>
<dbReference type="PANTHER" id="PTHR23083:SF464">
    <property type="entry name" value="TETRATRICOPEPTIDE REPEAT DOMAIN 7, ISOFORM A"/>
    <property type="match status" value="1"/>
</dbReference>
<dbReference type="InterPro" id="IPR011990">
    <property type="entry name" value="TPR-like_helical_dom_sf"/>
</dbReference>